<reference evidence="2 3" key="1">
    <citation type="journal article" date="2020" name="Phytopathology">
        <title>Genome Sequence Resources of Colletotrichum truncatum, C. plurivorum, C. musicola, and C. sojae: Four Species Pathogenic to Soybean (Glycine max).</title>
        <authorList>
            <person name="Rogerio F."/>
            <person name="Boufleur T.R."/>
            <person name="Ciampi-Guillardi M."/>
            <person name="Sukno S.A."/>
            <person name="Thon M.R."/>
            <person name="Massola Junior N.S."/>
            <person name="Baroncelli R."/>
        </authorList>
    </citation>
    <scope>NUCLEOTIDE SEQUENCE [LARGE SCALE GENOMIC DNA]</scope>
    <source>
        <strain evidence="2 3">LFN0009</strain>
    </source>
</reference>
<proteinExistence type="predicted"/>
<accession>A0A8H6JDG3</accession>
<evidence type="ECO:0000313" key="3">
    <source>
        <dbReference type="Proteomes" id="UP000652219"/>
    </source>
</evidence>
<evidence type="ECO:0000313" key="2">
    <source>
        <dbReference type="EMBL" id="KAF6811062.1"/>
    </source>
</evidence>
<keyword evidence="3" id="KW-1185">Reference proteome</keyword>
<feature type="region of interest" description="Disordered" evidence="1">
    <location>
        <begin position="1"/>
        <end position="72"/>
    </location>
</feature>
<dbReference type="AlphaFoldDB" id="A0A8H6JDG3"/>
<evidence type="ECO:0000256" key="1">
    <source>
        <dbReference type="SAM" id="MobiDB-lite"/>
    </source>
</evidence>
<dbReference type="Proteomes" id="UP000652219">
    <property type="component" value="Unassembled WGS sequence"/>
</dbReference>
<protein>
    <submittedName>
        <fullName evidence="2">Uncharacterized protein</fullName>
    </submittedName>
</protein>
<comment type="caution">
    <text evidence="2">The sequence shown here is derived from an EMBL/GenBank/DDBJ whole genome shotgun (WGS) entry which is preliminary data.</text>
</comment>
<organism evidence="2 3">
    <name type="scientific">Colletotrichum sojae</name>
    <dbReference type="NCBI Taxonomy" id="2175907"/>
    <lineage>
        <taxon>Eukaryota</taxon>
        <taxon>Fungi</taxon>
        <taxon>Dikarya</taxon>
        <taxon>Ascomycota</taxon>
        <taxon>Pezizomycotina</taxon>
        <taxon>Sordariomycetes</taxon>
        <taxon>Hypocreomycetidae</taxon>
        <taxon>Glomerellales</taxon>
        <taxon>Glomerellaceae</taxon>
        <taxon>Colletotrichum</taxon>
        <taxon>Colletotrichum orchidearum species complex</taxon>
    </lineage>
</organism>
<dbReference type="EMBL" id="WIGN01000079">
    <property type="protein sequence ID" value="KAF6811062.1"/>
    <property type="molecule type" value="Genomic_DNA"/>
</dbReference>
<sequence>MLAVVPNGPLYGTGGGSGRDVQGQDGSGPDRGTEEEVVSDGQEKKVKQRAGRCSCPHDETQVGGGEDAFEPNDEADDRAVVEGGRGWSLAHASTHHARQRCPWRGCM</sequence>
<gene>
    <name evidence="2" type="ORF">CSOJ01_05986</name>
</gene>
<name>A0A8H6JDG3_9PEZI</name>